<gene>
    <name evidence="1" type="ORF">ACFSJ0_58785</name>
</gene>
<sequence length="75" mass="8130">MAAVTLLLDLDVPPLSPMLCLGGCGKFLWDPKYRELGYGRDCAERLGIIVPTAPRFSRRDGGDCEGQTSLIEDCG</sequence>
<organism evidence="1 2">
    <name type="scientific">Nonomuraea guangzhouensis</name>
    <dbReference type="NCBI Taxonomy" id="1291555"/>
    <lineage>
        <taxon>Bacteria</taxon>
        <taxon>Bacillati</taxon>
        <taxon>Actinomycetota</taxon>
        <taxon>Actinomycetes</taxon>
        <taxon>Streptosporangiales</taxon>
        <taxon>Streptosporangiaceae</taxon>
        <taxon>Nonomuraea</taxon>
    </lineage>
</organism>
<name>A0ABW4GVV1_9ACTN</name>
<dbReference type="RefSeq" id="WP_219536612.1">
    <property type="nucleotide sequence ID" value="NZ_JAHKRM010000031.1"/>
</dbReference>
<reference evidence="2" key="1">
    <citation type="journal article" date="2019" name="Int. J. Syst. Evol. Microbiol.">
        <title>The Global Catalogue of Microorganisms (GCM) 10K type strain sequencing project: providing services to taxonomists for standard genome sequencing and annotation.</title>
        <authorList>
            <consortium name="The Broad Institute Genomics Platform"/>
            <consortium name="The Broad Institute Genome Sequencing Center for Infectious Disease"/>
            <person name="Wu L."/>
            <person name="Ma J."/>
        </authorList>
    </citation>
    <scope>NUCLEOTIDE SEQUENCE [LARGE SCALE GENOMIC DNA]</scope>
    <source>
        <strain evidence="2">CGMCC 1.15399</strain>
    </source>
</reference>
<accession>A0ABW4GVV1</accession>
<dbReference type="Proteomes" id="UP001597097">
    <property type="component" value="Unassembled WGS sequence"/>
</dbReference>
<proteinExistence type="predicted"/>
<keyword evidence="2" id="KW-1185">Reference proteome</keyword>
<comment type="caution">
    <text evidence="1">The sequence shown here is derived from an EMBL/GenBank/DDBJ whole genome shotgun (WGS) entry which is preliminary data.</text>
</comment>
<evidence type="ECO:0000313" key="1">
    <source>
        <dbReference type="EMBL" id="MFD1546981.1"/>
    </source>
</evidence>
<protein>
    <submittedName>
        <fullName evidence="1">DUF6011 domain-containing protein</fullName>
    </submittedName>
</protein>
<dbReference type="EMBL" id="JBHUCM010000070">
    <property type="protein sequence ID" value="MFD1546981.1"/>
    <property type="molecule type" value="Genomic_DNA"/>
</dbReference>
<evidence type="ECO:0000313" key="2">
    <source>
        <dbReference type="Proteomes" id="UP001597097"/>
    </source>
</evidence>